<name>A0A2L2XD82_9FIRM</name>
<dbReference type="Gene3D" id="3.20.20.140">
    <property type="entry name" value="Metal-dependent hydrolases"/>
    <property type="match status" value="2"/>
</dbReference>
<dbReference type="EMBL" id="BFAV01000130">
    <property type="protein sequence ID" value="GBF34185.1"/>
    <property type="molecule type" value="Genomic_DNA"/>
</dbReference>
<accession>A0A2L2XD82</accession>
<dbReference type="SUPFAM" id="SSF51338">
    <property type="entry name" value="Composite domain of metallo-dependent hydrolases"/>
    <property type="match status" value="1"/>
</dbReference>
<gene>
    <name evidence="2" type="ORF">DCCM_3297</name>
</gene>
<dbReference type="InterPro" id="IPR013108">
    <property type="entry name" value="Amidohydro_3"/>
</dbReference>
<dbReference type="OrthoDB" id="9775607at2"/>
<protein>
    <submittedName>
        <fullName evidence="2">N-acyl-D-aspartate/D-glutamate deacylase</fullName>
    </submittedName>
</protein>
<dbReference type="AlphaFoldDB" id="A0A2L2XD82"/>
<dbReference type="SUPFAM" id="SSF51556">
    <property type="entry name" value="Metallo-dependent hydrolases"/>
    <property type="match status" value="1"/>
</dbReference>
<dbReference type="Pfam" id="PF07969">
    <property type="entry name" value="Amidohydro_3"/>
    <property type="match status" value="1"/>
</dbReference>
<dbReference type="InterPro" id="IPR032466">
    <property type="entry name" value="Metal_Hydrolase"/>
</dbReference>
<comment type="caution">
    <text evidence="2">The sequence shown here is derived from an EMBL/GenBank/DDBJ whole genome shotgun (WGS) entry which is preliminary data.</text>
</comment>
<feature type="domain" description="Amidohydrolase 3" evidence="1">
    <location>
        <begin position="456"/>
        <end position="532"/>
    </location>
</feature>
<dbReference type="RefSeq" id="WP_128739142.1">
    <property type="nucleotide sequence ID" value="NZ_BFAV01000130.1"/>
</dbReference>
<reference evidence="3" key="1">
    <citation type="submission" date="2018-02" db="EMBL/GenBank/DDBJ databases">
        <title>Genome sequence of Desulfocucumis palustris strain NAW-5.</title>
        <authorList>
            <person name="Watanabe M."/>
            <person name="Kojima H."/>
            <person name="Fukui M."/>
        </authorList>
    </citation>
    <scope>NUCLEOTIDE SEQUENCE [LARGE SCALE GENOMIC DNA]</scope>
    <source>
        <strain evidence="3">NAW-5</strain>
    </source>
</reference>
<evidence type="ECO:0000259" key="1">
    <source>
        <dbReference type="Pfam" id="PF07969"/>
    </source>
</evidence>
<dbReference type="InterPro" id="IPR011059">
    <property type="entry name" value="Metal-dep_hydrolase_composite"/>
</dbReference>
<dbReference type="PANTHER" id="PTHR11647:SF1">
    <property type="entry name" value="COLLAPSIN RESPONSE MEDIATOR PROTEIN"/>
    <property type="match status" value="1"/>
</dbReference>
<proteinExistence type="predicted"/>
<dbReference type="InterPro" id="IPR050378">
    <property type="entry name" value="Metallo-dep_Hydrolases_sf"/>
</dbReference>
<organism evidence="2 3">
    <name type="scientific">Desulfocucumis palustris</name>
    <dbReference type="NCBI Taxonomy" id="1898651"/>
    <lineage>
        <taxon>Bacteria</taxon>
        <taxon>Bacillati</taxon>
        <taxon>Bacillota</taxon>
        <taxon>Clostridia</taxon>
        <taxon>Eubacteriales</taxon>
        <taxon>Desulfocucumaceae</taxon>
        <taxon>Desulfocucumis</taxon>
    </lineage>
</organism>
<dbReference type="GO" id="GO:0005829">
    <property type="term" value="C:cytosol"/>
    <property type="evidence" value="ECO:0007669"/>
    <property type="project" value="TreeGrafter"/>
</dbReference>
<evidence type="ECO:0000313" key="3">
    <source>
        <dbReference type="Proteomes" id="UP000239549"/>
    </source>
</evidence>
<dbReference type="PANTHER" id="PTHR11647">
    <property type="entry name" value="HYDRANTOINASE/DIHYDROPYRIMIDINASE FAMILY MEMBER"/>
    <property type="match status" value="1"/>
</dbReference>
<keyword evidence="3" id="KW-1185">Reference proteome</keyword>
<dbReference type="Proteomes" id="UP000239549">
    <property type="component" value="Unassembled WGS sequence"/>
</dbReference>
<sequence>MQCDLLIKNGTIVDGTGRAPFQGDIAVEDFKISAVFRPVDNTGNIEAKHIIDADNLMVCPGFIDIHSHSDYLLPLDNHPEMLACLLEQGITTIVGGNCGFSPAPLAEGYSKYMNLVQRSYELLSGGPLEVKWESTGSFFDFLEKRGLSLNLAQLTGHGTLRWSLWGADYSYPGRDKMQQMSRIIEESFSDGAYGFSLGLGYEPGMFINIKELEEMALLVKRNNRILTVHIKSLTRISPIYKTDFLIKPHNIRALEEMINLAEKTGVKIQISHLVFGGEKSWSSSDRAIGMIDQAKSRGVDIAFDVLPYHCVNTTVNALFSAWFLRNPEKNFKSLLSRFRQSIEWEIGFKFLGMSYEDIQLMYGGHKELEKYEGLFIPEIANMMNCSNSDALLRIAEQSKGSAACLYYKYNGEENNDEVLTKVMKHPLCTFETDVIIAPGGKPHPAAFGTFPVIIQRYQKEKNLFSLEEAIAKMTGNSAERIGLKDRGFLKAGCWADITVFDYNLIRDNTSRRNTGEKPSGIKYVFVNGRQVVSDGKCITEKKAGRILKCT</sequence>
<evidence type="ECO:0000313" key="2">
    <source>
        <dbReference type="EMBL" id="GBF34185.1"/>
    </source>
</evidence>
<dbReference type="GO" id="GO:0016812">
    <property type="term" value="F:hydrolase activity, acting on carbon-nitrogen (but not peptide) bonds, in cyclic amides"/>
    <property type="evidence" value="ECO:0007669"/>
    <property type="project" value="TreeGrafter"/>
</dbReference>